<protein>
    <submittedName>
        <fullName evidence="2">Uncharacterized protein</fullName>
    </submittedName>
</protein>
<dbReference type="Proteomes" id="UP000179807">
    <property type="component" value="Unassembled WGS sequence"/>
</dbReference>
<evidence type="ECO:0000256" key="1">
    <source>
        <dbReference type="SAM" id="Phobius"/>
    </source>
</evidence>
<reference evidence="2" key="1">
    <citation type="submission" date="2016-10" db="EMBL/GenBank/DDBJ databases">
        <authorList>
            <person name="Benchimol M."/>
            <person name="Almeida L.G."/>
            <person name="Vasconcelos A.T."/>
            <person name="Perreira-Neves A."/>
            <person name="Rosa I.A."/>
            <person name="Tasca T."/>
            <person name="Bogo M.R."/>
            <person name="de Souza W."/>
        </authorList>
    </citation>
    <scope>NUCLEOTIDE SEQUENCE [LARGE SCALE GENOMIC DNA]</scope>
    <source>
        <strain evidence="2">K</strain>
    </source>
</reference>
<keyword evidence="1" id="KW-0812">Transmembrane</keyword>
<keyword evidence="3" id="KW-1185">Reference proteome</keyword>
<dbReference type="GeneID" id="94846208"/>
<proteinExistence type="predicted"/>
<evidence type="ECO:0000313" key="2">
    <source>
        <dbReference type="EMBL" id="OHS96287.1"/>
    </source>
</evidence>
<dbReference type="OrthoDB" id="195817at2759"/>
<comment type="caution">
    <text evidence="2">The sequence shown here is derived from an EMBL/GenBank/DDBJ whole genome shotgun (WGS) entry which is preliminary data.</text>
</comment>
<evidence type="ECO:0000313" key="3">
    <source>
        <dbReference type="Proteomes" id="UP000179807"/>
    </source>
</evidence>
<gene>
    <name evidence="2" type="ORF">TRFO_37560</name>
</gene>
<dbReference type="EMBL" id="MLAK01001186">
    <property type="protein sequence ID" value="OHS96287.1"/>
    <property type="molecule type" value="Genomic_DNA"/>
</dbReference>
<dbReference type="AlphaFoldDB" id="A0A1J4JDC9"/>
<dbReference type="VEuPathDB" id="TrichDB:TRFO_37560"/>
<name>A0A1J4JDC9_9EUKA</name>
<accession>A0A1J4JDC9</accession>
<organism evidence="2 3">
    <name type="scientific">Tritrichomonas foetus</name>
    <dbReference type="NCBI Taxonomy" id="1144522"/>
    <lineage>
        <taxon>Eukaryota</taxon>
        <taxon>Metamonada</taxon>
        <taxon>Parabasalia</taxon>
        <taxon>Tritrichomonadida</taxon>
        <taxon>Tritrichomonadidae</taxon>
        <taxon>Tritrichomonas</taxon>
    </lineage>
</organism>
<dbReference type="RefSeq" id="XP_068349424.1">
    <property type="nucleotide sequence ID" value="XM_068511504.1"/>
</dbReference>
<keyword evidence="1" id="KW-0472">Membrane</keyword>
<feature type="transmembrane region" description="Helical" evidence="1">
    <location>
        <begin position="158"/>
        <end position="179"/>
    </location>
</feature>
<keyword evidence="1" id="KW-1133">Transmembrane helix</keyword>
<sequence>MKGASSYENLKMTCYIKKNQMNLTCFTFPSFNSSINFINSLPRFPILYIIDSATCCYLVRSSLKIRNPLYSLVLSLLMVTTPDSISSYFTTNRVALLSDQYLAPIHLLIWLLFNFSPYDIIYRVSRSISPVLSFFAGLNAGRETTLGVDIAQDRYNFWVYKIVFAVLFASAKAIEISFIGRCMLQKVRSPGPALFEATLAAMFYYWITQSGSFFPSVVLPLETAKFITIMLSSILNVLRHYVRDEYYSRMWSTFENVFGSFIPYYGKTWIPPK</sequence>
<feature type="transmembrane region" description="Helical" evidence="1">
    <location>
        <begin position="95"/>
        <end position="113"/>
    </location>
</feature>
<feature type="transmembrane region" description="Helical" evidence="1">
    <location>
        <begin position="69"/>
        <end position="89"/>
    </location>
</feature>